<dbReference type="PANTHER" id="PTHR21094:SF2">
    <property type="entry name" value="GOLGI SNAP RECEPTOR COMPLEX MEMBER 1"/>
    <property type="match status" value="1"/>
</dbReference>
<evidence type="ECO:0000256" key="8">
    <source>
        <dbReference type="ARBA" id="ARBA00023034"/>
    </source>
</evidence>
<evidence type="ECO:0000256" key="9">
    <source>
        <dbReference type="ARBA" id="ARBA00023136"/>
    </source>
</evidence>
<keyword evidence="6" id="KW-0653">Protein transport</keyword>
<gene>
    <name evidence="12" type="ORF">ACAOBT_LOCUS14095</name>
</gene>
<keyword evidence="5 11" id="KW-0812">Transmembrane</keyword>
<evidence type="ECO:0000256" key="10">
    <source>
        <dbReference type="SAM" id="Coils"/>
    </source>
</evidence>
<dbReference type="GO" id="GO:0048219">
    <property type="term" value="P:inter-Golgi cisterna vesicle-mediated transport"/>
    <property type="evidence" value="ECO:0007669"/>
    <property type="project" value="TreeGrafter"/>
</dbReference>
<comment type="subcellular location">
    <subcellularLocation>
        <location evidence="1">Golgi apparatus membrane</location>
        <topology evidence="1">Single-pass type IV membrane protein</topology>
    </subcellularLocation>
</comment>
<organism evidence="12 13">
    <name type="scientific">Acanthoscelides obtectus</name>
    <name type="common">Bean weevil</name>
    <name type="synonym">Bruchus obtectus</name>
    <dbReference type="NCBI Taxonomy" id="200917"/>
    <lineage>
        <taxon>Eukaryota</taxon>
        <taxon>Metazoa</taxon>
        <taxon>Ecdysozoa</taxon>
        <taxon>Arthropoda</taxon>
        <taxon>Hexapoda</taxon>
        <taxon>Insecta</taxon>
        <taxon>Pterygota</taxon>
        <taxon>Neoptera</taxon>
        <taxon>Endopterygota</taxon>
        <taxon>Coleoptera</taxon>
        <taxon>Polyphaga</taxon>
        <taxon>Cucujiformia</taxon>
        <taxon>Chrysomeloidea</taxon>
        <taxon>Chrysomelidae</taxon>
        <taxon>Bruchinae</taxon>
        <taxon>Bruchini</taxon>
        <taxon>Acanthoscelides</taxon>
    </lineage>
</organism>
<keyword evidence="7 11" id="KW-1133">Transmembrane helix</keyword>
<dbReference type="GO" id="GO:0015031">
    <property type="term" value="P:protein transport"/>
    <property type="evidence" value="ECO:0007669"/>
    <property type="project" value="UniProtKB-KW"/>
</dbReference>
<dbReference type="GO" id="GO:0006888">
    <property type="term" value="P:endoplasmic reticulum to Golgi vesicle-mediated transport"/>
    <property type="evidence" value="ECO:0007669"/>
    <property type="project" value="InterPro"/>
</dbReference>
<name>A0A9P0KS36_ACAOB</name>
<dbReference type="CDD" id="cd15864">
    <property type="entry name" value="SNARE_GS28"/>
    <property type="match status" value="1"/>
</dbReference>
<reference evidence="12" key="1">
    <citation type="submission" date="2022-03" db="EMBL/GenBank/DDBJ databases">
        <authorList>
            <person name="Sayadi A."/>
        </authorList>
    </citation>
    <scope>NUCLEOTIDE SEQUENCE</scope>
</reference>
<dbReference type="Pfam" id="PF12352">
    <property type="entry name" value="V-SNARE_C"/>
    <property type="match status" value="1"/>
</dbReference>
<dbReference type="AlphaFoldDB" id="A0A9P0KS36"/>
<dbReference type="InterPro" id="IPR023601">
    <property type="entry name" value="Golgi_SNAP_su1"/>
</dbReference>
<evidence type="ECO:0000256" key="7">
    <source>
        <dbReference type="ARBA" id="ARBA00022989"/>
    </source>
</evidence>
<evidence type="ECO:0000313" key="13">
    <source>
        <dbReference type="Proteomes" id="UP001152888"/>
    </source>
</evidence>
<evidence type="ECO:0000256" key="6">
    <source>
        <dbReference type="ARBA" id="ARBA00022927"/>
    </source>
</evidence>
<dbReference type="EMBL" id="CAKOFQ010006898">
    <property type="protein sequence ID" value="CAH1980622.1"/>
    <property type="molecule type" value="Genomic_DNA"/>
</dbReference>
<evidence type="ECO:0000256" key="1">
    <source>
        <dbReference type="ARBA" id="ARBA00004409"/>
    </source>
</evidence>
<dbReference type="GO" id="GO:0031201">
    <property type="term" value="C:SNARE complex"/>
    <property type="evidence" value="ECO:0007669"/>
    <property type="project" value="TreeGrafter"/>
</dbReference>
<evidence type="ECO:0000256" key="11">
    <source>
        <dbReference type="SAM" id="Phobius"/>
    </source>
</evidence>
<dbReference type="GO" id="GO:0000139">
    <property type="term" value="C:Golgi membrane"/>
    <property type="evidence" value="ECO:0007669"/>
    <property type="project" value="UniProtKB-SubCell"/>
</dbReference>
<proteinExistence type="inferred from homology"/>
<dbReference type="GO" id="GO:0005797">
    <property type="term" value="C:Golgi medial cisterna"/>
    <property type="evidence" value="ECO:0007669"/>
    <property type="project" value="TreeGrafter"/>
</dbReference>
<feature type="transmembrane region" description="Helical" evidence="11">
    <location>
        <begin position="250"/>
        <end position="268"/>
    </location>
</feature>
<dbReference type="OrthoDB" id="422156at2759"/>
<evidence type="ECO:0000313" key="12">
    <source>
        <dbReference type="EMBL" id="CAH1980622.1"/>
    </source>
</evidence>
<dbReference type="PANTHER" id="PTHR21094">
    <property type="entry name" value="GOS-28 SNARE- RELATED"/>
    <property type="match status" value="1"/>
</dbReference>
<evidence type="ECO:0000256" key="5">
    <source>
        <dbReference type="ARBA" id="ARBA00022692"/>
    </source>
</evidence>
<evidence type="ECO:0000256" key="2">
    <source>
        <dbReference type="ARBA" id="ARBA00008473"/>
    </source>
</evidence>
<dbReference type="PIRSF" id="PIRSF027109">
    <property type="entry name" value="Golgi_SNARE"/>
    <property type="match status" value="1"/>
</dbReference>
<dbReference type="Proteomes" id="UP001152888">
    <property type="component" value="Unassembled WGS sequence"/>
</dbReference>
<comment type="caution">
    <text evidence="12">The sequence shown here is derived from an EMBL/GenBank/DDBJ whole genome shotgun (WGS) entry which is preliminary data.</text>
</comment>
<keyword evidence="10" id="KW-0175">Coiled coil</keyword>
<sequence>MTYDVVLIKIIFKYFLIVSSENVLNLHDTHKHLQVFARFIFEITMAAALSYEDLRKQARQLENEIDLKLVAFSKLGAGINSPHTHSDTVPLLSEEDTFESMALEIEQLLSKLGQINERLSEQPVSGAAMLHTLQRHRDILADLTRDFRKTNSQRESRRERQDLLRGSDTFRSDGINNRRDIYLKENQHIHTSDRLVNDQISIAMETREHLTSQRQTLKKLQTRFNNISNRYPMISSLIQRINLKKRRDSIILGLVVSLCTILMLIYTFS</sequence>
<protein>
    <recommendedName>
        <fullName evidence="3">Golgi SNAP receptor complex member 1</fullName>
    </recommendedName>
</protein>
<dbReference type="GO" id="GO:0005484">
    <property type="term" value="F:SNAP receptor activity"/>
    <property type="evidence" value="ECO:0007669"/>
    <property type="project" value="TreeGrafter"/>
</dbReference>
<feature type="coiled-coil region" evidence="10">
    <location>
        <begin position="44"/>
        <end position="71"/>
    </location>
</feature>
<keyword evidence="9 11" id="KW-0472">Membrane</keyword>
<dbReference type="GO" id="GO:0006906">
    <property type="term" value="P:vesicle fusion"/>
    <property type="evidence" value="ECO:0007669"/>
    <property type="project" value="TreeGrafter"/>
</dbReference>
<accession>A0A9P0KS36</accession>
<comment type="similarity">
    <text evidence="2">Belongs to the GOSR1 family.</text>
</comment>
<keyword evidence="8" id="KW-0333">Golgi apparatus</keyword>
<evidence type="ECO:0000256" key="4">
    <source>
        <dbReference type="ARBA" id="ARBA00022448"/>
    </source>
</evidence>
<keyword evidence="4" id="KW-0813">Transport</keyword>
<evidence type="ECO:0000256" key="3">
    <source>
        <dbReference type="ARBA" id="ARBA00015612"/>
    </source>
</evidence>
<keyword evidence="13" id="KW-1185">Reference proteome</keyword>
<dbReference type="GO" id="GO:0005801">
    <property type="term" value="C:cis-Golgi network"/>
    <property type="evidence" value="ECO:0007669"/>
    <property type="project" value="InterPro"/>
</dbReference>